<dbReference type="PANTHER" id="PTHR31905">
    <property type="entry name" value="COILED-COIL DOMAIN-CONTAINING PROTEIN 58"/>
    <property type="match status" value="1"/>
</dbReference>
<dbReference type="AlphaFoldDB" id="A0AAN8J6J6"/>
<evidence type="ECO:0000256" key="3">
    <source>
        <dbReference type="ARBA" id="ARBA00030733"/>
    </source>
</evidence>
<dbReference type="GO" id="GO:0005758">
    <property type="term" value="C:mitochondrial intermembrane space"/>
    <property type="evidence" value="ECO:0007669"/>
    <property type="project" value="InterPro"/>
</dbReference>
<dbReference type="Pfam" id="PF09774">
    <property type="entry name" value="MIX23"/>
    <property type="match status" value="1"/>
</dbReference>
<protein>
    <recommendedName>
        <fullName evidence="2">Protein MIX23</fullName>
    </recommendedName>
    <alternativeName>
        <fullName evidence="3">Coiled-coil domain-containing protein 58</fullName>
    </alternativeName>
</protein>
<evidence type="ECO:0000256" key="2">
    <source>
        <dbReference type="ARBA" id="ARBA00024228"/>
    </source>
</evidence>
<gene>
    <name evidence="4" type="ORF">SNE40_019472</name>
</gene>
<name>A0AAN8J6J6_PATCE</name>
<dbReference type="InterPro" id="IPR019171">
    <property type="entry name" value="MIX23"/>
</dbReference>
<comment type="similarity">
    <text evidence="1">Belongs to the MIX23 family.</text>
</comment>
<evidence type="ECO:0000256" key="1">
    <source>
        <dbReference type="ARBA" id="ARBA00024204"/>
    </source>
</evidence>
<evidence type="ECO:0000313" key="5">
    <source>
        <dbReference type="Proteomes" id="UP001347796"/>
    </source>
</evidence>
<accession>A0AAN8J6J6</accession>
<sequence length="149" mass="17439">MSAPIQEETKEVSCVDFLAFQDALKRMRLLDDRIVYSINTSIPTDSFAKEVSAAAQCEKLYTQMNGAYQQRERIIKKCITEVSNNVNTLRQAKAKNEDDLEIRKNLRKEQNKLRLMQTELNIEEVLKDKSFRTFDEKCRRVYTIPKLNV</sequence>
<dbReference type="Proteomes" id="UP001347796">
    <property type="component" value="Unassembled WGS sequence"/>
</dbReference>
<dbReference type="PANTHER" id="PTHR31905:SF2">
    <property type="entry name" value="PROTEIN MIX23"/>
    <property type="match status" value="1"/>
</dbReference>
<evidence type="ECO:0000313" key="4">
    <source>
        <dbReference type="EMBL" id="KAK6171242.1"/>
    </source>
</evidence>
<reference evidence="4 5" key="1">
    <citation type="submission" date="2024-01" db="EMBL/GenBank/DDBJ databases">
        <title>The genome of the rayed Mediterranean limpet Patella caerulea (Linnaeus, 1758).</title>
        <authorList>
            <person name="Anh-Thu Weber A."/>
            <person name="Halstead-Nussloch G."/>
        </authorList>
    </citation>
    <scope>NUCLEOTIDE SEQUENCE [LARGE SCALE GENOMIC DNA]</scope>
    <source>
        <strain evidence="4">AATW-2023a</strain>
        <tissue evidence="4">Whole specimen</tissue>
    </source>
</reference>
<proteinExistence type="inferred from homology"/>
<dbReference type="EMBL" id="JAZGQO010000014">
    <property type="protein sequence ID" value="KAK6171242.1"/>
    <property type="molecule type" value="Genomic_DNA"/>
</dbReference>
<comment type="caution">
    <text evidence="4">The sequence shown here is derived from an EMBL/GenBank/DDBJ whole genome shotgun (WGS) entry which is preliminary data.</text>
</comment>
<keyword evidence="5" id="KW-1185">Reference proteome</keyword>
<organism evidence="4 5">
    <name type="scientific">Patella caerulea</name>
    <name type="common">Rayed Mediterranean limpet</name>
    <dbReference type="NCBI Taxonomy" id="87958"/>
    <lineage>
        <taxon>Eukaryota</taxon>
        <taxon>Metazoa</taxon>
        <taxon>Spiralia</taxon>
        <taxon>Lophotrochozoa</taxon>
        <taxon>Mollusca</taxon>
        <taxon>Gastropoda</taxon>
        <taxon>Patellogastropoda</taxon>
        <taxon>Patelloidea</taxon>
        <taxon>Patellidae</taxon>
        <taxon>Patella</taxon>
    </lineage>
</organism>